<feature type="compositionally biased region" description="Low complexity" evidence="1">
    <location>
        <begin position="88"/>
        <end position="99"/>
    </location>
</feature>
<evidence type="ECO:0000259" key="2">
    <source>
        <dbReference type="PROSITE" id="PS51896"/>
    </source>
</evidence>
<evidence type="ECO:0000313" key="3">
    <source>
        <dbReference type="WBParaSite" id="HNAJ_0000617501-mRNA-1"/>
    </source>
</evidence>
<dbReference type="PROSITE" id="PS51896">
    <property type="entry name" value="ZF_C4H2"/>
    <property type="match status" value="1"/>
</dbReference>
<feature type="region of interest" description="Disordered" evidence="1">
    <location>
        <begin position="134"/>
        <end position="188"/>
    </location>
</feature>
<organism evidence="3">
    <name type="scientific">Rodentolepis nana</name>
    <name type="common">Dwarf tapeworm</name>
    <name type="synonym">Hymenolepis nana</name>
    <dbReference type="NCBI Taxonomy" id="102285"/>
    <lineage>
        <taxon>Eukaryota</taxon>
        <taxon>Metazoa</taxon>
        <taxon>Spiralia</taxon>
        <taxon>Lophotrochozoa</taxon>
        <taxon>Platyhelminthes</taxon>
        <taxon>Cestoda</taxon>
        <taxon>Eucestoda</taxon>
        <taxon>Cyclophyllidea</taxon>
        <taxon>Hymenolepididae</taxon>
        <taxon>Rodentolepis</taxon>
    </lineage>
</organism>
<dbReference type="AlphaFoldDB" id="A0A0R3TGI4"/>
<dbReference type="PANTHER" id="PTHR31058:SF2">
    <property type="entry name" value="ZINC FINGER C4H2 DOMAIN-CONTAINING PROTEIN"/>
    <property type="match status" value="1"/>
</dbReference>
<feature type="domain" description="C4H2-type" evidence="2">
    <location>
        <begin position="109"/>
        <end position="151"/>
    </location>
</feature>
<reference evidence="3" key="1">
    <citation type="submission" date="2017-02" db="UniProtKB">
        <authorList>
            <consortium name="WormBaseParasite"/>
        </authorList>
    </citation>
    <scope>IDENTIFICATION</scope>
</reference>
<dbReference type="GO" id="GO:0005634">
    <property type="term" value="C:nucleus"/>
    <property type="evidence" value="ECO:0007669"/>
    <property type="project" value="TreeGrafter"/>
</dbReference>
<dbReference type="WBParaSite" id="HNAJ_0000617501-mRNA-1">
    <property type="protein sequence ID" value="HNAJ_0000617501-mRNA-1"/>
    <property type="gene ID" value="HNAJ_0000617501"/>
</dbReference>
<feature type="region of interest" description="Disordered" evidence="1">
    <location>
        <begin position="73"/>
        <end position="118"/>
    </location>
</feature>
<feature type="compositionally biased region" description="Basic residues" evidence="1">
    <location>
        <begin position="136"/>
        <end position="148"/>
    </location>
</feature>
<proteinExistence type="predicted"/>
<sequence length="188" mass="20316">LRFSNNLGHECDPPPQRSFPYMRDAKVIKSNTFFAVFTQFFSSSVPYCTHMLGTQISSTEFSNQSLRLNDMMPRGGGVGMLPKSNVFSSISAPPQSSSSHPPPSHHQPQQTPPMKTCQACQQLIHRNAPICPLCKTKSRSRHPKRPAKGRNNPPLSVSSGLTTSPNTSTGQTPTGTGASNSGAPSEHI</sequence>
<feature type="compositionally biased region" description="Polar residues" evidence="1">
    <location>
        <begin position="153"/>
        <end position="188"/>
    </location>
</feature>
<dbReference type="GO" id="GO:0045666">
    <property type="term" value="P:positive regulation of neuron differentiation"/>
    <property type="evidence" value="ECO:0007669"/>
    <property type="project" value="TreeGrafter"/>
</dbReference>
<evidence type="ECO:0000256" key="1">
    <source>
        <dbReference type="SAM" id="MobiDB-lite"/>
    </source>
</evidence>
<name>A0A0R3TGI4_RODNA</name>
<dbReference type="InterPro" id="IPR044069">
    <property type="entry name" value="ZF_C4H2"/>
</dbReference>
<protein>
    <submittedName>
        <fullName evidence="3">C4H2-type domain-containing protein</fullName>
    </submittedName>
</protein>
<dbReference type="InterPro" id="IPR018482">
    <property type="entry name" value="Znf-C4H2"/>
</dbReference>
<dbReference type="Pfam" id="PF10146">
    <property type="entry name" value="zf-C4H2"/>
    <property type="match status" value="1"/>
</dbReference>
<accession>A0A0R3TGI4</accession>
<dbReference type="PANTHER" id="PTHR31058">
    <property type="entry name" value="ZINC FINGER C4H2 DOMAIN-CONTAINING PROTEIN"/>
    <property type="match status" value="1"/>
</dbReference>